<dbReference type="Proteomes" id="UP001611339">
    <property type="component" value="Unassembled WGS sequence"/>
</dbReference>
<keyword evidence="3" id="KW-1185">Reference proteome</keyword>
<dbReference type="Pfam" id="PF21311">
    <property type="entry name" value="Phage_RBD_prop"/>
    <property type="match status" value="1"/>
</dbReference>
<dbReference type="RefSeq" id="WP_398710018.1">
    <property type="nucleotide sequence ID" value="NZ_JBIRUI010000007.1"/>
</dbReference>
<reference evidence="2 3" key="1">
    <citation type="submission" date="2024-10" db="EMBL/GenBank/DDBJ databases">
        <title>The Natural Products Discovery Center: Release of the First 8490 Sequenced Strains for Exploring Actinobacteria Biosynthetic Diversity.</title>
        <authorList>
            <person name="Kalkreuter E."/>
            <person name="Kautsar S.A."/>
            <person name="Yang D."/>
            <person name="Bader C.D."/>
            <person name="Teijaro C.N."/>
            <person name="Fluegel L."/>
            <person name="Davis C.M."/>
            <person name="Simpson J.R."/>
            <person name="Lauterbach L."/>
            <person name="Steele A.D."/>
            <person name="Gui C."/>
            <person name="Meng S."/>
            <person name="Li G."/>
            <person name="Viehrig K."/>
            <person name="Ye F."/>
            <person name="Su P."/>
            <person name="Kiefer A.F."/>
            <person name="Nichols A."/>
            <person name="Cepeda A.J."/>
            <person name="Yan W."/>
            <person name="Fan B."/>
            <person name="Jiang Y."/>
            <person name="Adhikari A."/>
            <person name="Zheng C.-J."/>
            <person name="Schuster L."/>
            <person name="Cowan T.M."/>
            <person name="Smanski M.J."/>
            <person name="Chevrette M.G."/>
            <person name="De Carvalho L.P.S."/>
            <person name="Shen B."/>
        </authorList>
    </citation>
    <scope>NUCLEOTIDE SEQUENCE [LARGE SCALE GENOMIC DNA]</scope>
    <source>
        <strain evidence="2 3">NPDC020602</strain>
    </source>
</reference>
<organism evidence="2 3">
    <name type="scientific">Streptomyces litmocidini</name>
    <dbReference type="NCBI Taxonomy" id="67318"/>
    <lineage>
        <taxon>Bacteria</taxon>
        <taxon>Bacillati</taxon>
        <taxon>Actinomycetota</taxon>
        <taxon>Actinomycetes</taxon>
        <taxon>Kitasatosporales</taxon>
        <taxon>Streptomycetaceae</taxon>
        <taxon>Streptomyces</taxon>
    </lineage>
</organism>
<name>A0ABW7UA02_9ACTN</name>
<proteinExistence type="predicted"/>
<sequence length="400" mass="43217">MITLASAVPPPVLLNAAQLAYAGSVAQSFFWDLVGRHWYVCQRNVTDQDQQRILVTRLTADGDVVDSMHVERAGHGANIGVENTGGSVFLWTDALPNGHWASAVARIPYVPGGSVDASDTTLPASRIAFHAPRPSSSVHRVSATVDPTRRELIYRWQSNDVSSDKAVGGIDRYALDAVVAGTYTPLATRPFSASGRSLQGYTSLGDHIYTLYGLPGEESRVTCTRWDTGEVVQDEPFTAFPSVVGREPEGLCVYEIAGAPPTLAFGVVSGADGARRFNAGRFPRPETNPWVMVPYDTAVLAPNSASYAPQYRIAGDQVHLHFSLDRVDKGPWASGAKLFQLPVPARPNRTQRLVGVVSGAFVTGQPLTVRLEVTADGWVTLFDDRGFKGWIGADVSFWTC</sequence>
<dbReference type="EMBL" id="JBIRUI010000007">
    <property type="protein sequence ID" value="MFI1715294.1"/>
    <property type="molecule type" value="Genomic_DNA"/>
</dbReference>
<feature type="domain" description="P68 RBP/TagC-like beta-propeller" evidence="1">
    <location>
        <begin position="25"/>
        <end position="274"/>
    </location>
</feature>
<evidence type="ECO:0000259" key="1">
    <source>
        <dbReference type="Pfam" id="PF21311"/>
    </source>
</evidence>
<evidence type="ECO:0000313" key="3">
    <source>
        <dbReference type="Proteomes" id="UP001611339"/>
    </source>
</evidence>
<comment type="caution">
    <text evidence="2">The sequence shown here is derived from an EMBL/GenBank/DDBJ whole genome shotgun (WGS) entry which is preliminary data.</text>
</comment>
<evidence type="ECO:0000313" key="2">
    <source>
        <dbReference type="EMBL" id="MFI1715294.1"/>
    </source>
</evidence>
<dbReference type="InterPro" id="IPR048799">
    <property type="entry name" value="P68_RBP_TagC-like_beta-prop"/>
</dbReference>
<accession>A0ABW7UA02</accession>
<gene>
    <name evidence="2" type="ORF">ACH407_17210</name>
</gene>
<protein>
    <recommendedName>
        <fullName evidence="1">P68 RBP/TagC-like beta-propeller domain-containing protein</fullName>
    </recommendedName>
</protein>